<feature type="transmembrane region" description="Helical" evidence="6">
    <location>
        <begin position="363"/>
        <end position="381"/>
    </location>
</feature>
<dbReference type="RefSeq" id="WP_059037414.1">
    <property type="nucleotide sequence ID" value="NZ_JAADZU010000013.1"/>
</dbReference>
<feature type="transmembrane region" description="Helical" evidence="6">
    <location>
        <begin position="54"/>
        <end position="74"/>
    </location>
</feature>
<evidence type="ECO:0000313" key="9">
    <source>
        <dbReference type="Proteomes" id="UP000466307"/>
    </source>
</evidence>
<dbReference type="Pfam" id="PF07690">
    <property type="entry name" value="MFS_1"/>
    <property type="match status" value="1"/>
</dbReference>
<protein>
    <submittedName>
        <fullName evidence="8">MFS transporter</fullName>
    </submittedName>
</protein>
<keyword evidence="4 6" id="KW-1133">Transmembrane helix</keyword>
<feature type="transmembrane region" description="Helical" evidence="6">
    <location>
        <begin position="272"/>
        <end position="294"/>
    </location>
</feature>
<feature type="domain" description="Major facilitator superfamily (MFS) profile" evidence="7">
    <location>
        <begin position="20"/>
        <end position="511"/>
    </location>
</feature>
<dbReference type="PANTHER" id="PTHR42718">
    <property type="entry name" value="MAJOR FACILITATOR SUPERFAMILY MULTIDRUG TRANSPORTER MFSC"/>
    <property type="match status" value="1"/>
</dbReference>
<dbReference type="PROSITE" id="PS50850">
    <property type="entry name" value="MFS"/>
    <property type="match status" value="1"/>
</dbReference>
<keyword evidence="3 6" id="KW-0812">Transmembrane</keyword>
<evidence type="ECO:0000259" key="7">
    <source>
        <dbReference type="PROSITE" id="PS50850"/>
    </source>
</evidence>
<dbReference type="GO" id="GO:0022857">
    <property type="term" value="F:transmembrane transporter activity"/>
    <property type="evidence" value="ECO:0007669"/>
    <property type="project" value="InterPro"/>
</dbReference>
<sequence length="534" mass="55194">MTTTDTRTNDDRAPARAKLVLAALILVAGVANINLAVANVALPDIGRALDASSTQLNLIAVGYSLGLAASVLYFGVLGDRYGRKRLLVAGMLLTLPASLIAGFAGDPNVLFGARVLGGVAAGLAYPTTLAIITALWGGSKRTAAIAAWSAIGGAISAMGPVLSGALLEQFDWKSVFLVTIPLAVIALGAAWFLVPRDGGDTAVSVDNFSGVLSIVLVGATVLAINFAPLGDMGTAVWILAAVAVISTLVFVWRQLRIRVPLYDFRIASRPTFWVAAVGGIIIFGTLMGAMFVGQQYLQNVLGYSTLAAGALALPAAAAMVIVAPQSAKMVESIGSRYTLIIGYAFIIAGLVVAQVFWRDSASLWAVIGTYMLIGVGVGFAGTPASHSLTGSVPVSRAGMASSTSDLQRDLGGAIMQSVLGAILTAGYAKALTETIHDSPNAAQISSETQAALTKSFASAADLAERYPQYGEQIISAARDAFVQGDTRAYSAAIVIVATGALLVWLFYPNAAGEREAMARYAAEREDTEVGDTPT</sequence>
<dbReference type="Proteomes" id="UP000466307">
    <property type="component" value="Unassembled WGS sequence"/>
</dbReference>
<gene>
    <name evidence="8" type="ORF">GYA93_06135</name>
</gene>
<dbReference type="GO" id="GO:0005886">
    <property type="term" value="C:plasma membrane"/>
    <property type="evidence" value="ECO:0007669"/>
    <property type="project" value="UniProtKB-SubCell"/>
</dbReference>
<dbReference type="CDD" id="cd17321">
    <property type="entry name" value="MFS_MMR_MDR_like"/>
    <property type="match status" value="1"/>
</dbReference>
<evidence type="ECO:0000256" key="3">
    <source>
        <dbReference type="ARBA" id="ARBA00022692"/>
    </source>
</evidence>
<dbReference type="PANTHER" id="PTHR42718:SF9">
    <property type="entry name" value="MAJOR FACILITATOR SUPERFAMILY MULTIDRUG TRANSPORTER MFSC"/>
    <property type="match status" value="1"/>
</dbReference>
<evidence type="ECO:0000256" key="4">
    <source>
        <dbReference type="ARBA" id="ARBA00022989"/>
    </source>
</evidence>
<reference evidence="8 9" key="1">
    <citation type="submission" date="2020-01" db="EMBL/GenBank/DDBJ databases">
        <title>Investigation of new actinobacteria for the biodesulphurisation of diesel fuel.</title>
        <authorList>
            <person name="Athi Narayanan S.M."/>
        </authorList>
    </citation>
    <scope>NUCLEOTIDE SEQUENCE [LARGE SCALE GENOMIC DNA]</scope>
    <source>
        <strain evidence="8 9">213E</strain>
    </source>
</reference>
<feature type="transmembrane region" description="Helical" evidence="6">
    <location>
        <begin position="300"/>
        <end position="323"/>
    </location>
</feature>
<comment type="subcellular location">
    <subcellularLocation>
        <location evidence="1">Cell membrane</location>
        <topology evidence="1">Multi-pass membrane protein</topology>
    </subcellularLocation>
</comment>
<accession>A0A7K3LLW8</accession>
<dbReference type="InterPro" id="IPR011701">
    <property type="entry name" value="MFS"/>
</dbReference>
<feature type="transmembrane region" description="Helical" evidence="6">
    <location>
        <begin position="86"/>
        <end position="105"/>
    </location>
</feature>
<comment type="caution">
    <text evidence="8">The sequence shown here is derived from an EMBL/GenBank/DDBJ whole genome shotgun (WGS) entry which is preliminary data.</text>
</comment>
<dbReference type="PRINTS" id="PR01036">
    <property type="entry name" value="TCRTETB"/>
</dbReference>
<keyword evidence="9" id="KW-1185">Reference proteome</keyword>
<feature type="transmembrane region" description="Helical" evidence="6">
    <location>
        <begin position="488"/>
        <end position="507"/>
    </location>
</feature>
<dbReference type="SUPFAM" id="SSF103473">
    <property type="entry name" value="MFS general substrate transporter"/>
    <property type="match status" value="1"/>
</dbReference>
<proteinExistence type="predicted"/>
<dbReference type="Gene3D" id="1.20.1720.10">
    <property type="entry name" value="Multidrug resistance protein D"/>
    <property type="match status" value="1"/>
</dbReference>
<dbReference type="InterPro" id="IPR020846">
    <property type="entry name" value="MFS_dom"/>
</dbReference>
<feature type="transmembrane region" description="Helical" evidence="6">
    <location>
        <begin position="335"/>
        <end position="357"/>
    </location>
</feature>
<evidence type="ECO:0000256" key="5">
    <source>
        <dbReference type="ARBA" id="ARBA00023136"/>
    </source>
</evidence>
<keyword evidence="2" id="KW-0813">Transport</keyword>
<dbReference type="AlphaFoldDB" id="A0A7K3LLW8"/>
<organism evidence="8 9">
    <name type="scientific">Gordonia desulfuricans</name>
    <dbReference type="NCBI Taxonomy" id="89051"/>
    <lineage>
        <taxon>Bacteria</taxon>
        <taxon>Bacillati</taxon>
        <taxon>Actinomycetota</taxon>
        <taxon>Actinomycetes</taxon>
        <taxon>Mycobacteriales</taxon>
        <taxon>Gordoniaceae</taxon>
        <taxon>Gordonia</taxon>
    </lineage>
</organism>
<evidence type="ECO:0000256" key="1">
    <source>
        <dbReference type="ARBA" id="ARBA00004651"/>
    </source>
</evidence>
<feature type="transmembrane region" description="Helical" evidence="6">
    <location>
        <begin position="206"/>
        <end position="228"/>
    </location>
</feature>
<keyword evidence="5 6" id="KW-0472">Membrane</keyword>
<dbReference type="Gene3D" id="1.20.1250.20">
    <property type="entry name" value="MFS general substrate transporter like domains"/>
    <property type="match status" value="1"/>
</dbReference>
<evidence type="ECO:0000256" key="6">
    <source>
        <dbReference type="SAM" id="Phobius"/>
    </source>
</evidence>
<feature type="transmembrane region" description="Helical" evidence="6">
    <location>
        <begin position="20"/>
        <end position="42"/>
    </location>
</feature>
<evidence type="ECO:0000313" key="8">
    <source>
        <dbReference type="EMBL" id="NDK89163.1"/>
    </source>
</evidence>
<feature type="transmembrane region" description="Helical" evidence="6">
    <location>
        <begin position="111"/>
        <end position="136"/>
    </location>
</feature>
<dbReference type="EMBL" id="JAADZU010000013">
    <property type="protein sequence ID" value="NDK89163.1"/>
    <property type="molecule type" value="Genomic_DNA"/>
</dbReference>
<evidence type="ECO:0000256" key="2">
    <source>
        <dbReference type="ARBA" id="ARBA00022448"/>
    </source>
</evidence>
<feature type="transmembrane region" description="Helical" evidence="6">
    <location>
        <begin position="174"/>
        <end position="194"/>
    </location>
</feature>
<feature type="transmembrane region" description="Helical" evidence="6">
    <location>
        <begin position="143"/>
        <end position="162"/>
    </location>
</feature>
<dbReference type="InterPro" id="IPR036259">
    <property type="entry name" value="MFS_trans_sf"/>
</dbReference>
<feature type="transmembrane region" description="Helical" evidence="6">
    <location>
        <begin position="234"/>
        <end position="252"/>
    </location>
</feature>
<name>A0A7K3LLW8_9ACTN</name>